<dbReference type="OrthoDB" id="5875531at2759"/>
<protein>
    <submittedName>
        <fullName evidence="1">Uncharacterized protein</fullName>
    </submittedName>
</protein>
<dbReference type="AlphaFoldDB" id="A0A0B1TGY1"/>
<keyword evidence="2" id="KW-1185">Reference proteome</keyword>
<gene>
    <name evidence="1" type="ORF">OESDEN_04991</name>
</gene>
<dbReference type="EMBL" id="KN550091">
    <property type="protein sequence ID" value="KHJ95072.1"/>
    <property type="molecule type" value="Genomic_DNA"/>
</dbReference>
<reference evidence="1 2" key="1">
    <citation type="submission" date="2014-03" db="EMBL/GenBank/DDBJ databases">
        <title>Draft genome of the hookworm Oesophagostomum dentatum.</title>
        <authorList>
            <person name="Mitreva M."/>
        </authorList>
    </citation>
    <scope>NUCLEOTIDE SEQUENCE [LARGE SCALE GENOMIC DNA]</scope>
    <source>
        <strain evidence="1 2">OD-Hann</strain>
    </source>
</reference>
<dbReference type="Proteomes" id="UP000053660">
    <property type="component" value="Unassembled WGS sequence"/>
</dbReference>
<organism evidence="1 2">
    <name type="scientific">Oesophagostomum dentatum</name>
    <name type="common">Nodular worm</name>
    <dbReference type="NCBI Taxonomy" id="61180"/>
    <lineage>
        <taxon>Eukaryota</taxon>
        <taxon>Metazoa</taxon>
        <taxon>Ecdysozoa</taxon>
        <taxon>Nematoda</taxon>
        <taxon>Chromadorea</taxon>
        <taxon>Rhabditida</taxon>
        <taxon>Rhabditina</taxon>
        <taxon>Rhabditomorpha</taxon>
        <taxon>Strongyloidea</taxon>
        <taxon>Strongylidae</taxon>
        <taxon>Oesophagostomum</taxon>
    </lineage>
</organism>
<proteinExistence type="predicted"/>
<sequence>MTNSNRFSPRKDYFSQADRITYPTVSGGSQHASSAPQFGQSYSAFFAEEPYGQKMDYGDALRSHQSTSSFGGRNFRR</sequence>
<accession>A0A0B1TGY1</accession>
<evidence type="ECO:0000313" key="1">
    <source>
        <dbReference type="EMBL" id="KHJ95072.1"/>
    </source>
</evidence>
<name>A0A0B1TGY1_OESDE</name>
<evidence type="ECO:0000313" key="2">
    <source>
        <dbReference type="Proteomes" id="UP000053660"/>
    </source>
</evidence>